<evidence type="ECO:0000313" key="5">
    <source>
        <dbReference type="WBParaSite" id="Pan_g15195.t1"/>
    </source>
</evidence>
<dbReference type="Proteomes" id="UP000492821">
    <property type="component" value="Unassembled WGS sequence"/>
</dbReference>
<feature type="domain" description="Core Histone H2A/H2B/H3" evidence="3">
    <location>
        <begin position="40"/>
        <end position="119"/>
    </location>
</feature>
<accession>A0A7E4V1V9</accession>
<evidence type="ECO:0000259" key="3">
    <source>
        <dbReference type="Pfam" id="PF00125"/>
    </source>
</evidence>
<proteinExistence type="inferred from homology"/>
<organism evidence="4 5">
    <name type="scientific">Panagrellus redivivus</name>
    <name type="common">Microworm</name>
    <dbReference type="NCBI Taxonomy" id="6233"/>
    <lineage>
        <taxon>Eukaryota</taxon>
        <taxon>Metazoa</taxon>
        <taxon>Ecdysozoa</taxon>
        <taxon>Nematoda</taxon>
        <taxon>Chromadorea</taxon>
        <taxon>Rhabditida</taxon>
        <taxon>Tylenchina</taxon>
        <taxon>Panagrolaimomorpha</taxon>
        <taxon>Panagrolaimoidea</taxon>
        <taxon>Panagrolaimidae</taxon>
        <taxon>Panagrellus</taxon>
    </lineage>
</organism>
<sequence length="131" mass="14906">MSRLRQCAFKTTGSRPSEPRAPIPALNTSKSSRRKSLKPKKSLRNIRDFEHSYLHQIPKAAFQRVIRSLLREVSGADYRITATALEALQEVAEEYVTNHFEQLNILANHAKRVTVMASDAVSLQLLDSFKR</sequence>
<reference evidence="5" key="2">
    <citation type="submission" date="2020-10" db="UniProtKB">
        <authorList>
            <consortium name="WormBaseParasite"/>
        </authorList>
    </citation>
    <scope>IDENTIFICATION</scope>
</reference>
<name>A0A7E4V1V9_PANRE</name>
<feature type="region of interest" description="Disordered" evidence="2">
    <location>
        <begin position="1"/>
        <end position="41"/>
    </location>
</feature>
<dbReference type="PRINTS" id="PR00622">
    <property type="entry name" value="HISTONEH3"/>
</dbReference>
<dbReference type="WBParaSite" id="Pan_g15195.t1">
    <property type="protein sequence ID" value="Pan_g15195.t1"/>
    <property type="gene ID" value="Pan_g15195"/>
</dbReference>
<evidence type="ECO:0000313" key="4">
    <source>
        <dbReference type="Proteomes" id="UP000492821"/>
    </source>
</evidence>
<dbReference type="AlphaFoldDB" id="A0A7E4V1V9"/>
<keyword evidence="4" id="KW-1185">Reference proteome</keyword>
<dbReference type="GO" id="GO:0003677">
    <property type="term" value="F:DNA binding"/>
    <property type="evidence" value="ECO:0007669"/>
    <property type="project" value="InterPro"/>
</dbReference>
<dbReference type="Pfam" id="PF00125">
    <property type="entry name" value="Histone"/>
    <property type="match status" value="1"/>
</dbReference>
<comment type="similarity">
    <text evidence="1">Belongs to the histone H3 family.</text>
</comment>
<dbReference type="SUPFAM" id="SSF47113">
    <property type="entry name" value="Histone-fold"/>
    <property type="match status" value="1"/>
</dbReference>
<reference evidence="4" key="1">
    <citation type="journal article" date="2013" name="Genetics">
        <title>The draft genome and transcriptome of Panagrellus redivivus are shaped by the harsh demands of a free-living lifestyle.</title>
        <authorList>
            <person name="Srinivasan J."/>
            <person name="Dillman A.R."/>
            <person name="Macchietto M.G."/>
            <person name="Heikkinen L."/>
            <person name="Lakso M."/>
            <person name="Fracchia K.M."/>
            <person name="Antoshechkin I."/>
            <person name="Mortazavi A."/>
            <person name="Wong G."/>
            <person name="Sternberg P.W."/>
        </authorList>
    </citation>
    <scope>NUCLEOTIDE SEQUENCE [LARGE SCALE GENOMIC DNA]</scope>
    <source>
        <strain evidence="4">MT8872</strain>
    </source>
</reference>
<dbReference type="PANTHER" id="PTHR11426">
    <property type="entry name" value="HISTONE H3"/>
    <property type="match status" value="1"/>
</dbReference>
<dbReference type="InterPro" id="IPR000164">
    <property type="entry name" value="Histone_H3/CENP-A"/>
</dbReference>
<dbReference type="GO" id="GO:0000786">
    <property type="term" value="C:nucleosome"/>
    <property type="evidence" value="ECO:0007669"/>
    <property type="project" value="InterPro"/>
</dbReference>
<dbReference type="InterPro" id="IPR007125">
    <property type="entry name" value="H2A/H2B/H3"/>
</dbReference>
<dbReference type="Gene3D" id="1.10.20.10">
    <property type="entry name" value="Histone, subunit A"/>
    <property type="match status" value="1"/>
</dbReference>
<dbReference type="InterPro" id="IPR009072">
    <property type="entry name" value="Histone-fold"/>
</dbReference>
<evidence type="ECO:0000256" key="2">
    <source>
        <dbReference type="SAM" id="MobiDB-lite"/>
    </source>
</evidence>
<feature type="compositionally biased region" description="Basic residues" evidence="2">
    <location>
        <begin position="31"/>
        <end position="41"/>
    </location>
</feature>
<dbReference type="GO" id="GO:0046982">
    <property type="term" value="F:protein heterodimerization activity"/>
    <property type="evidence" value="ECO:0007669"/>
    <property type="project" value="InterPro"/>
</dbReference>
<protein>
    <submittedName>
        <fullName evidence="5">Histone domain-containing protein</fullName>
    </submittedName>
</protein>
<dbReference type="GO" id="GO:0030527">
    <property type="term" value="F:structural constituent of chromatin"/>
    <property type="evidence" value="ECO:0007669"/>
    <property type="project" value="InterPro"/>
</dbReference>
<evidence type="ECO:0000256" key="1">
    <source>
        <dbReference type="ARBA" id="ARBA00010343"/>
    </source>
</evidence>
<dbReference type="SMART" id="SM00428">
    <property type="entry name" value="H3"/>
    <property type="match status" value="1"/>
</dbReference>